<keyword evidence="2" id="KW-1185">Reference proteome</keyword>
<protein>
    <submittedName>
        <fullName evidence="1">DUF433</fullName>
    </submittedName>
</protein>
<dbReference type="Gene3D" id="1.10.10.10">
    <property type="entry name" value="Winged helix-like DNA-binding domain superfamily/Winged helix DNA-binding domain"/>
    <property type="match status" value="1"/>
</dbReference>
<dbReference type="InterPro" id="IPR007367">
    <property type="entry name" value="DUF433"/>
</dbReference>
<dbReference type="EMBL" id="CP061800">
    <property type="protein sequence ID" value="QTA91259.1"/>
    <property type="molecule type" value="Genomic_DNA"/>
</dbReference>
<accession>A0A975GRQ4</accession>
<dbReference type="Proteomes" id="UP000663722">
    <property type="component" value="Chromosome"/>
</dbReference>
<proteinExistence type="predicted"/>
<dbReference type="InterPro" id="IPR036388">
    <property type="entry name" value="WH-like_DNA-bd_sf"/>
</dbReference>
<reference evidence="1" key="1">
    <citation type="journal article" date="2021" name="Microb. Physiol.">
        <title>Proteogenomic Insights into the Physiology of Marine, Sulfate-Reducing, Filamentous Desulfonema limicola and Desulfonema magnum.</title>
        <authorList>
            <person name="Schnaars V."/>
            <person name="Wohlbrand L."/>
            <person name="Scheve S."/>
            <person name="Hinrichs C."/>
            <person name="Reinhardt R."/>
            <person name="Rabus R."/>
        </authorList>
    </citation>
    <scope>NUCLEOTIDE SEQUENCE</scope>
    <source>
        <strain evidence="1">4be13</strain>
    </source>
</reference>
<dbReference type="PANTHER" id="PTHR34849:SF3">
    <property type="entry name" value="SSR2962 PROTEIN"/>
    <property type="match status" value="1"/>
</dbReference>
<dbReference type="SUPFAM" id="SSF46689">
    <property type="entry name" value="Homeodomain-like"/>
    <property type="match status" value="1"/>
</dbReference>
<evidence type="ECO:0000313" key="2">
    <source>
        <dbReference type="Proteomes" id="UP000663722"/>
    </source>
</evidence>
<dbReference type="KEGG" id="dmm:dnm_073230"/>
<gene>
    <name evidence="1" type="ORF">dnm_073230</name>
</gene>
<organism evidence="1 2">
    <name type="scientific">Desulfonema magnum</name>
    <dbReference type="NCBI Taxonomy" id="45655"/>
    <lineage>
        <taxon>Bacteria</taxon>
        <taxon>Pseudomonadati</taxon>
        <taxon>Thermodesulfobacteriota</taxon>
        <taxon>Desulfobacteria</taxon>
        <taxon>Desulfobacterales</taxon>
        <taxon>Desulfococcaceae</taxon>
        <taxon>Desulfonema</taxon>
    </lineage>
</organism>
<dbReference type="RefSeq" id="WP_207679116.1">
    <property type="nucleotide sequence ID" value="NZ_CP061800.1"/>
</dbReference>
<sequence>MDRITANPKILGGKPIIRGTRISVEFILELLASGVSDDEILMDYSHLRKEDIYACLRYAVSSLKNEIYLELEAAA</sequence>
<dbReference type="InterPro" id="IPR009057">
    <property type="entry name" value="Homeodomain-like_sf"/>
</dbReference>
<dbReference type="PANTHER" id="PTHR34849">
    <property type="entry name" value="SSL5025 PROTEIN"/>
    <property type="match status" value="1"/>
</dbReference>
<name>A0A975GRQ4_9BACT</name>
<dbReference type="AlphaFoldDB" id="A0A975GRQ4"/>
<dbReference type="Pfam" id="PF04255">
    <property type="entry name" value="DUF433"/>
    <property type="match status" value="1"/>
</dbReference>
<evidence type="ECO:0000313" key="1">
    <source>
        <dbReference type="EMBL" id="QTA91259.1"/>
    </source>
</evidence>